<feature type="compositionally biased region" description="Basic and acidic residues" evidence="1">
    <location>
        <begin position="86"/>
        <end position="101"/>
    </location>
</feature>
<feature type="region of interest" description="Disordered" evidence="1">
    <location>
        <begin position="79"/>
        <end position="102"/>
    </location>
</feature>
<dbReference type="EMBL" id="AJVK01017316">
    <property type="status" value="NOT_ANNOTATED_CDS"/>
    <property type="molecule type" value="Genomic_DNA"/>
</dbReference>
<dbReference type="Proteomes" id="UP000092462">
    <property type="component" value="Unassembled WGS sequence"/>
</dbReference>
<protein>
    <submittedName>
        <fullName evidence="2">Uncharacterized protein</fullName>
    </submittedName>
</protein>
<keyword evidence="3" id="KW-1185">Reference proteome</keyword>
<dbReference type="VEuPathDB" id="VectorBase:PPAI009857"/>
<evidence type="ECO:0000256" key="1">
    <source>
        <dbReference type="SAM" id="MobiDB-lite"/>
    </source>
</evidence>
<proteinExistence type="predicted"/>
<evidence type="ECO:0000313" key="2">
    <source>
        <dbReference type="EnsemblMetazoa" id="PPAI009857-PA"/>
    </source>
</evidence>
<evidence type="ECO:0000313" key="3">
    <source>
        <dbReference type="Proteomes" id="UP000092462"/>
    </source>
</evidence>
<dbReference type="EnsemblMetazoa" id="PPAI009857-RA">
    <property type="protein sequence ID" value="PPAI009857-PA"/>
    <property type="gene ID" value="PPAI009857"/>
</dbReference>
<reference evidence="2" key="1">
    <citation type="submission" date="2022-08" db="UniProtKB">
        <authorList>
            <consortium name="EnsemblMetazoa"/>
        </authorList>
    </citation>
    <scope>IDENTIFICATION</scope>
    <source>
        <strain evidence="2">Israel</strain>
    </source>
</reference>
<organism evidence="2 3">
    <name type="scientific">Phlebotomus papatasi</name>
    <name type="common">Sandfly</name>
    <dbReference type="NCBI Taxonomy" id="29031"/>
    <lineage>
        <taxon>Eukaryota</taxon>
        <taxon>Metazoa</taxon>
        <taxon>Ecdysozoa</taxon>
        <taxon>Arthropoda</taxon>
        <taxon>Hexapoda</taxon>
        <taxon>Insecta</taxon>
        <taxon>Pterygota</taxon>
        <taxon>Neoptera</taxon>
        <taxon>Endopterygota</taxon>
        <taxon>Diptera</taxon>
        <taxon>Nematocera</taxon>
        <taxon>Psychodoidea</taxon>
        <taxon>Psychodidae</taxon>
        <taxon>Phlebotomus</taxon>
        <taxon>Phlebotomus</taxon>
    </lineage>
</organism>
<name>A0A1B0EYY3_PHLPP</name>
<accession>A0A1B0EYY3</accession>
<feature type="region of interest" description="Disordered" evidence="1">
    <location>
        <begin position="1"/>
        <end position="25"/>
    </location>
</feature>
<sequence length="187" mass="19737">MRGKPGGMRNGMEPPPFPPFDDMLPPMDMPRGGMMDRGMMDRGGPMGGMGGGPDRFDDDGFGFSNEDRRGFALPERQMFDQDGPMFDDRRGGPPPFDDMRRGPPPMRGGGGDFGGDFMGRSPGGMGGMGGMGGDMFTRRGPQMRGGRGGGFDMDGGYNQAFPPLGGGGGGGMGNRHLLSTMITKDHS</sequence>
<dbReference type="AlphaFoldDB" id="A0A1B0EYY3"/>